<proteinExistence type="predicted"/>
<sequence length="349" mass="37287">MILSIQYLRALAALMVVLFHAVDGPSRLGDGVDLPGFRAGTAGVDLFFVISGFIIWWTTRGARARPLDFLRRRLLRVAPLYWLLTLVLTAVAIAAPQILGSTRFDPAHLLASLLFLPWPHPTLGHDNPVLFVGWTLNYEMAFYALFALVLPLRDGRRLAAALLLLGALALLGLALREGSMAWFWTRPIILEFAAGLVIGALAERGWRFSRIEALGVGAAGMALLLWAGTVLPEHAPQTGLAAAIVVMAAVFGRGEGRDIPGSLGRSVAFLGDASYSIYLTHILVLPVVQVVWVRLGLPVAGAAGLAYPLAALAACSAAGAACYLFVERPLGAFLSGRRKPKPSRQSALA</sequence>
<dbReference type="AlphaFoldDB" id="A0A1H0D2M5"/>
<dbReference type="GO" id="GO:0016787">
    <property type="term" value="F:hydrolase activity"/>
    <property type="evidence" value="ECO:0007669"/>
    <property type="project" value="UniProtKB-KW"/>
</dbReference>
<evidence type="ECO:0000256" key="1">
    <source>
        <dbReference type="SAM" id="Phobius"/>
    </source>
</evidence>
<feature type="transmembrane region" description="Helical" evidence="1">
    <location>
        <begin position="181"/>
        <end position="201"/>
    </location>
</feature>
<feature type="transmembrane region" description="Helical" evidence="1">
    <location>
        <begin position="237"/>
        <end position="254"/>
    </location>
</feature>
<keyword evidence="1" id="KW-1133">Transmembrane helix</keyword>
<keyword evidence="1" id="KW-0812">Transmembrane</keyword>
<feature type="transmembrane region" description="Helical" evidence="1">
    <location>
        <begin position="275"/>
        <end position="293"/>
    </location>
</feature>
<feature type="transmembrane region" description="Helical" evidence="1">
    <location>
        <begin position="129"/>
        <end position="151"/>
    </location>
</feature>
<dbReference type="STRING" id="1166073.SAMN05192530_101570"/>
<feature type="transmembrane region" description="Helical" evidence="1">
    <location>
        <begin position="37"/>
        <end position="59"/>
    </location>
</feature>
<evidence type="ECO:0000259" key="2">
    <source>
        <dbReference type="Pfam" id="PF01757"/>
    </source>
</evidence>
<keyword evidence="3" id="KW-0012">Acyltransferase</keyword>
<keyword evidence="3" id="KW-0378">Hydrolase</keyword>
<reference evidence="3 4" key="1">
    <citation type="submission" date="2016-10" db="EMBL/GenBank/DDBJ databases">
        <authorList>
            <person name="de Groot N.N."/>
        </authorList>
    </citation>
    <scope>NUCLEOTIDE SEQUENCE [LARGE SCALE GENOMIC DNA]</scope>
    <source>
        <strain evidence="4">L7-484,KACC 16230,DSM 25025</strain>
    </source>
</reference>
<feature type="transmembrane region" description="Helical" evidence="1">
    <location>
        <begin position="213"/>
        <end position="231"/>
    </location>
</feature>
<dbReference type="OrthoDB" id="9767863at2"/>
<keyword evidence="4" id="KW-1185">Reference proteome</keyword>
<keyword evidence="1" id="KW-0472">Membrane</keyword>
<evidence type="ECO:0000313" key="4">
    <source>
        <dbReference type="Proteomes" id="UP000198793"/>
    </source>
</evidence>
<dbReference type="GO" id="GO:0016020">
    <property type="term" value="C:membrane"/>
    <property type="evidence" value="ECO:0007669"/>
    <property type="project" value="TreeGrafter"/>
</dbReference>
<accession>A0A1H0D2M5</accession>
<dbReference type="GO" id="GO:0016747">
    <property type="term" value="F:acyltransferase activity, transferring groups other than amino-acyl groups"/>
    <property type="evidence" value="ECO:0007669"/>
    <property type="project" value="InterPro"/>
</dbReference>
<dbReference type="Proteomes" id="UP000198793">
    <property type="component" value="Unassembled WGS sequence"/>
</dbReference>
<feature type="domain" description="Acyltransferase 3" evidence="2">
    <location>
        <begin position="3"/>
        <end position="325"/>
    </location>
</feature>
<gene>
    <name evidence="3" type="ORF">SAMN05192530_101570</name>
</gene>
<dbReference type="RefSeq" id="WP_090668499.1">
    <property type="nucleotide sequence ID" value="NZ_FNIT01000001.1"/>
</dbReference>
<dbReference type="GO" id="GO:0000271">
    <property type="term" value="P:polysaccharide biosynthetic process"/>
    <property type="evidence" value="ECO:0007669"/>
    <property type="project" value="TreeGrafter"/>
</dbReference>
<dbReference type="Pfam" id="PF01757">
    <property type="entry name" value="Acyl_transf_3"/>
    <property type="match status" value="1"/>
</dbReference>
<feature type="transmembrane region" description="Helical" evidence="1">
    <location>
        <begin position="80"/>
        <end position="99"/>
    </location>
</feature>
<dbReference type="InterPro" id="IPR002656">
    <property type="entry name" value="Acyl_transf_3_dom"/>
</dbReference>
<dbReference type="PANTHER" id="PTHR23028">
    <property type="entry name" value="ACETYLTRANSFERASE"/>
    <property type="match status" value="1"/>
</dbReference>
<dbReference type="EMBL" id="FNIT01000001">
    <property type="protein sequence ID" value="SDN64390.1"/>
    <property type="molecule type" value="Genomic_DNA"/>
</dbReference>
<feature type="transmembrane region" description="Helical" evidence="1">
    <location>
        <begin position="158"/>
        <end position="175"/>
    </location>
</feature>
<name>A0A1H0D2M5_9HYPH</name>
<feature type="transmembrane region" description="Helical" evidence="1">
    <location>
        <begin position="305"/>
        <end position="326"/>
    </location>
</feature>
<evidence type="ECO:0000313" key="3">
    <source>
        <dbReference type="EMBL" id="SDN64390.1"/>
    </source>
</evidence>
<dbReference type="InterPro" id="IPR050879">
    <property type="entry name" value="Acyltransferase_3"/>
</dbReference>
<keyword evidence="3" id="KW-0808">Transferase</keyword>
<protein>
    <submittedName>
        <fullName evidence="3">Peptidoglycan/LPS O-acetylase OafA/YrhL, contains acyltransferase and SGNH-hydrolase domains</fullName>
    </submittedName>
</protein>
<organism evidence="3 4">
    <name type="scientific">Aureimonas jatrophae</name>
    <dbReference type="NCBI Taxonomy" id="1166073"/>
    <lineage>
        <taxon>Bacteria</taxon>
        <taxon>Pseudomonadati</taxon>
        <taxon>Pseudomonadota</taxon>
        <taxon>Alphaproteobacteria</taxon>
        <taxon>Hyphomicrobiales</taxon>
        <taxon>Aurantimonadaceae</taxon>
        <taxon>Aureimonas</taxon>
    </lineage>
</organism>
<dbReference type="PANTHER" id="PTHR23028:SF131">
    <property type="entry name" value="BLR2367 PROTEIN"/>
    <property type="match status" value="1"/>
</dbReference>